<accession>A0A654M4Q1</accession>
<dbReference type="Proteomes" id="UP000058925">
    <property type="component" value="Chromosome"/>
</dbReference>
<dbReference type="SUPFAM" id="SSF88713">
    <property type="entry name" value="Glycoside hydrolase/deacetylase"/>
    <property type="match status" value="1"/>
</dbReference>
<dbReference type="RefSeq" id="WP_196816711.1">
    <property type="nucleotide sequence ID" value="NZ_CP012850.1"/>
</dbReference>
<dbReference type="OrthoDB" id="35948at2157"/>
<dbReference type="KEGG" id="taa:NMY3_03504"/>
<dbReference type="GeneID" id="60423329"/>
<dbReference type="InterPro" id="IPR037094">
    <property type="entry name" value="Glyco_hydro_38_cen_sf"/>
</dbReference>
<dbReference type="Pfam" id="PF01074">
    <property type="entry name" value="Glyco_hydro_38N"/>
    <property type="match status" value="1"/>
</dbReference>
<keyword evidence="3 6" id="KW-0378">Hydrolase</keyword>
<dbReference type="GO" id="GO:0102546">
    <property type="term" value="F:mannosylglycerate hydrolase activity"/>
    <property type="evidence" value="ECO:0007669"/>
    <property type="project" value="UniProtKB-EC"/>
</dbReference>
<dbReference type="Gene3D" id="3.20.110.10">
    <property type="entry name" value="Glycoside hydrolase 38, N terminal domain"/>
    <property type="match status" value="1"/>
</dbReference>
<dbReference type="EMBL" id="CP012850">
    <property type="protein sequence ID" value="ALI37686.1"/>
    <property type="molecule type" value="Genomic_DNA"/>
</dbReference>
<dbReference type="SMART" id="SM00872">
    <property type="entry name" value="Alpha-mann_mid"/>
    <property type="match status" value="1"/>
</dbReference>
<dbReference type="InterPro" id="IPR027291">
    <property type="entry name" value="Glyco_hydro_38_N_sf"/>
</dbReference>
<dbReference type="AlphaFoldDB" id="A0A654M4Q1"/>
<name>A0A654M4Q1_9ARCH</name>
<keyword evidence="4 6" id="KW-0326">Glycosidase</keyword>
<dbReference type="EC" id="3.2.1.170" evidence="6"/>
<sequence>MNKSIVHVVPHSHYDAIWIFSKEENFDINCNFIIKKAIEILKNEKDFKFIIEQTYLLENIETSYPELFSEIKQFIKDGRIEIAGGEYLMSDVMLPSGEVLIREILEGKNYVKEKFGKNILVAWGADEFGYNAQWPQILKDCGYKYFAFRRGVTEPLVSEFYWKGIDGTSILSHWMPLGYRAGLDLSLLHETFEQLRRQSSTRHVLMPSGSGSTPPQPELCDTIDKYNESAKSIIENPLMKVSTPSEFFEALEQEIEEKNIHMSIKKGEMYSGKASFVFPDSTSTRSWIKQGFKEFETYLLMLERWNTILHLISKENDHTDDLKKYWKQALFFAMHDSLPGTGIDAVYDEMRSAFDKLENTLKKSYMECINKLSKILFRQDNKAHHILVFNSVSWDTKEWVEARVNFDIDEAIEIMELRTINSNEIVDVEILDLELHEKDRGIKSVQLGFVARIPSLGFSAYEIIFRKKEKGKNNNMDHSPLLAYPRSYETKFTFDDFTLEIDAETGIFTLMKADRLYFIGNEVRIEEELGDLYYHKDVTGIIKSESGEGIPFGVFKKEKYSVLNGKIRTKIVFQNKYYAIRWPYRLNEKLPTIIYQHSFLTVRKEISIYKGLSRIDCTTYIENNHPHVRIRVKFDVPFKGYTYWTGTQFGAIQRPTNLFYLNKDPDVLKKWKEIPSGTFPSVEWIDFSNKEQDMGVTLTHLGIPSHEIRDNSMYLTLLRGVETLSGDGTKGPCIATPDAAEKRPYTFKYSLLPHDGDWRDASSYKEGIAFNMKPTAIHISNKEQPKWSPITNEAGSADTMVDTTLSNGFSFLSISPKNVILSTLKLPQDSSHSSDAKVVILRLYETEGKTVTADIKFHYPMKSALYVNLIEDVKGDIYGDNRDDEDKDIAISGANKNILNFTIHGFKIITLRIEFDF</sequence>
<dbReference type="GO" id="GO:0006013">
    <property type="term" value="P:mannose metabolic process"/>
    <property type="evidence" value="ECO:0007669"/>
    <property type="project" value="InterPro"/>
</dbReference>
<dbReference type="PANTHER" id="PTHR46017">
    <property type="entry name" value="ALPHA-MANNOSIDASE 2C1"/>
    <property type="match status" value="1"/>
</dbReference>
<dbReference type="Gene3D" id="2.60.40.1180">
    <property type="entry name" value="Golgi alpha-mannosidase II"/>
    <property type="match status" value="1"/>
</dbReference>
<reference evidence="7" key="1">
    <citation type="submission" date="2015-10" db="EMBL/GenBank/DDBJ databases">
        <title>Niche specialization of a soil ammonia-oxidizing archaeon, Candidatus Nitrosocosmicus oleophilus.</title>
        <authorList>
            <person name="Jung M.-Y."/>
            <person name="Rhee S.-K."/>
        </authorList>
    </citation>
    <scope>NUCLEOTIDE SEQUENCE [LARGE SCALE GENOMIC DNA]</scope>
    <source>
        <strain evidence="7">MY3</strain>
    </source>
</reference>
<protein>
    <submittedName>
        <fullName evidence="6">Mannosylglycerate hydrolase</fullName>
        <ecNumber evidence="6">3.2.1.170</ecNumber>
    </submittedName>
</protein>
<evidence type="ECO:0000256" key="4">
    <source>
        <dbReference type="ARBA" id="ARBA00023295"/>
    </source>
</evidence>
<evidence type="ECO:0000313" key="7">
    <source>
        <dbReference type="Proteomes" id="UP000058925"/>
    </source>
</evidence>
<evidence type="ECO:0000256" key="2">
    <source>
        <dbReference type="ARBA" id="ARBA00022723"/>
    </source>
</evidence>
<dbReference type="PANTHER" id="PTHR46017:SF2">
    <property type="entry name" value="MANNOSYLGLYCERATE HYDROLASE"/>
    <property type="match status" value="1"/>
</dbReference>
<dbReference type="GO" id="GO:0004559">
    <property type="term" value="F:alpha-mannosidase activity"/>
    <property type="evidence" value="ECO:0007669"/>
    <property type="project" value="InterPro"/>
</dbReference>
<proteinExistence type="inferred from homology"/>
<dbReference type="GO" id="GO:0046872">
    <property type="term" value="F:metal ion binding"/>
    <property type="evidence" value="ECO:0007669"/>
    <property type="project" value="UniProtKB-KW"/>
</dbReference>
<feature type="domain" description="Glycoside hydrolase family 38 central" evidence="5">
    <location>
        <begin position="281"/>
        <end position="354"/>
    </location>
</feature>
<dbReference type="InterPro" id="IPR013780">
    <property type="entry name" value="Glyco_hydro_b"/>
</dbReference>
<dbReference type="GO" id="GO:0009313">
    <property type="term" value="P:oligosaccharide catabolic process"/>
    <property type="evidence" value="ECO:0007669"/>
    <property type="project" value="TreeGrafter"/>
</dbReference>
<dbReference type="SUPFAM" id="SSF74650">
    <property type="entry name" value="Galactose mutarotase-like"/>
    <property type="match status" value="1"/>
</dbReference>
<dbReference type="CDD" id="cd10786">
    <property type="entry name" value="GH38N_AMII_like"/>
    <property type="match status" value="1"/>
</dbReference>
<organism evidence="6 7">
    <name type="scientific">Candidatus Nitrosocosmicus oleophilus</name>
    <dbReference type="NCBI Taxonomy" id="1353260"/>
    <lineage>
        <taxon>Archaea</taxon>
        <taxon>Nitrososphaerota</taxon>
        <taxon>Nitrososphaeria</taxon>
        <taxon>Nitrososphaerales</taxon>
        <taxon>Nitrososphaeraceae</taxon>
        <taxon>Candidatus Nitrosocosmicus</taxon>
    </lineage>
</organism>
<evidence type="ECO:0000256" key="3">
    <source>
        <dbReference type="ARBA" id="ARBA00022801"/>
    </source>
</evidence>
<evidence type="ECO:0000313" key="6">
    <source>
        <dbReference type="EMBL" id="ALI37686.1"/>
    </source>
</evidence>
<dbReference type="InterPro" id="IPR028995">
    <property type="entry name" value="Glyco_hydro_57/38_cen_sf"/>
</dbReference>
<comment type="similarity">
    <text evidence="1">Belongs to the glycosyl hydrolase 38 family.</text>
</comment>
<keyword evidence="7" id="KW-1185">Reference proteome</keyword>
<evidence type="ECO:0000256" key="1">
    <source>
        <dbReference type="ARBA" id="ARBA00009792"/>
    </source>
</evidence>
<dbReference type="SUPFAM" id="SSF88688">
    <property type="entry name" value="Families 57/38 glycoside transferase middle domain"/>
    <property type="match status" value="1"/>
</dbReference>
<keyword evidence="2" id="KW-0479">Metal-binding</keyword>
<dbReference type="InterPro" id="IPR000602">
    <property type="entry name" value="Glyco_hydro_38_N"/>
</dbReference>
<dbReference type="GO" id="GO:0030246">
    <property type="term" value="F:carbohydrate binding"/>
    <property type="evidence" value="ECO:0007669"/>
    <property type="project" value="InterPro"/>
</dbReference>
<dbReference type="Pfam" id="PF09261">
    <property type="entry name" value="Alpha-mann_mid"/>
    <property type="match status" value="1"/>
</dbReference>
<evidence type="ECO:0000259" key="5">
    <source>
        <dbReference type="SMART" id="SM00872"/>
    </source>
</evidence>
<dbReference type="Pfam" id="PF17677">
    <property type="entry name" value="Glyco_hydro38C2"/>
    <property type="match status" value="1"/>
</dbReference>
<dbReference type="Gene3D" id="1.20.1270.50">
    <property type="entry name" value="Glycoside hydrolase family 38, central domain"/>
    <property type="match status" value="1"/>
</dbReference>
<dbReference type="InterPro" id="IPR011682">
    <property type="entry name" value="Glyco_hydro_38_C"/>
</dbReference>
<dbReference type="Gene3D" id="2.70.98.30">
    <property type="entry name" value="Golgi alpha-mannosidase II, domain 4"/>
    <property type="match status" value="1"/>
</dbReference>
<dbReference type="InterPro" id="IPR015341">
    <property type="entry name" value="Glyco_hydro_38_cen"/>
</dbReference>
<dbReference type="Pfam" id="PF07748">
    <property type="entry name" value="Glyco_hydro_38C"/>
    <property type="match status" value="1"/>
</dbReference>
<gene>
    <name evidence="6" type="primary">mngB</name>
    <name evidence="6" type="ORF">NMY3_03504</name>
</gene>
<dbReference type="InterPro" id="IPR041147">
    <property type="entry name" value="GH38_C"/>
</dbReference>
<dbReference type="InterPro" id="IPR011013">
    <property type="entry name" value="Gal_mutarotase_sf_dom"/>
</dbReference>
<dbReference type="InterPro" id="IPR011330">
    <property type="entry name" value="Glyco_hydro/deAcase_b/a-brl"/>
</dbReference>